<name>A0ACB8XNY7_ARCLA</name>
<organism evidence="1 2">
    <name type="scientific">Arctium lappa</name>
    <name type="common">Greater burdock</name>
    <name type="synonym">Lappa major</name>
    <dbReference type="NCBI Taxonomy" id="4217"/>
    <lineage>
        <taxon>Eukaryota</taxon>
        <taxon>Viridiplantae</taxon>
        <taxon>Streptophyta</taxon>
        <taxon>Embryophyta</taxon>
        <taxon>Tracheophyta</taxon>
        <taxon>Spermatophyta</taxon>
        <taxon>Magnoliopsida</taxon>
        <taxon>eudicotyledons</taxon>
        <taxon>Gunneridae</taxon>
        <taxon>Pentapetalae</taxon>
        <taxon>asterids</taxon>
        <taxon>campanulids</taxon>
        <taxon>Asterales</taxon>
        <taxon>Asteraceae</taxon>
        <taxon>Carduoideae</taxon>
        <taxon>Cardueae</taxon>
        <taxon>Arctiinae</taxon>
        <taxon>Arctium</taxon>
    </lineage>
</organism>
<reference evidence="2" key="1">
    <citation type="journal article" date="2022" name="Mol. Ecol. Resour.">
        <title>The genomes of chicory, endive, great burdock and yacon provide insights into Asteraceae palaeo-polyploidization history and plant inulin production.</title>
        <authorList>
            <person name="Fan W."/>
            <person name="Wang S."/>
            <person name="Wang H."/>
            <person name="Wang A."/>
            <person name="Jiang F."/>
            <person name="Liu H."/>
            <person name="Zhao H."/>
            <person name="Xu D."/>
            <person name="Zhang Y."/>
        </authorList>
    </citation>
    <scope>NUCLEOTIDE SEQUENCE [LARGE SCALE GENOMIC DNA]</scope>
    <source>
        <strain evidence="2">cv. Niubang</strain>
    </source>
</reference>
<accession>A0ACB8XNY7</accession>
<sequence length="208" mass="23771">MQVNTPKKWLKARSWKMGKKHVGKKVLLLDSRDITISRALAMPVDGGGSMNDFASLQPVICIVPFIKTLQREYNSKLLEFPSYIIRRQAIKIRLIIVGDSLFNFAAVGRHVARSFKFCCDDTICKFKGKLEDLDESSKCMIDYSLQLTRISRPISSAYLLQIGANFYGCLLISSRIMVTVIYEYEDEHFEADKAQVVREIDGLEPREH</sequence>
<gene>
    <name evidence="1" type="ORF">L6452_40534</name>
</gene>
<reference evidence="1 2" key="2">
    <citation type="journal article" date="2022" name="Mol. Ecol. Resour.">
        <title>The genomes of chicory, endive, great burdock and yacon provide insights into Asteraceae paleo-polyploidization history and plant inulin production.</title>
        <authorList>
            <person name="Fan W."/>
            <person name="Wang S."/>
            <person name="Wang H."/>
            <person name="Wang A."/>
            <person name="Jiang F."/>
            <person name="Liu H."/>
            <person name="Zhao H."/>
            <person name="Xu D."/>
            <person name="Zhang Y."/>
        </authorList>
    </citation>
    <scope>NUCLEOTIDE SEQUENCE [LARGE SCALE GENOMIC DNA]</scope>
    <source>
        <strain evidence="2">cv. Niubang</strain>
    </source>
</reference>
<proteinExistence type="predicted"/>
<dbReference type="EMBL" id="CM042062">
    <property type="protein sequence ID" value="KAI3669303.1"/>
    <property type="molecule type" value="Genomic_DNA"/>
</dbReference>
<evidence type="ECO:0000313" key="2">
    <source>
        <dbReference type="Proteomes" id="UP001055879"/>
    </source>
</evidence>
<evidence type="ECO:0000313" key="1">
    <source>
        <dbReference type="EMBL" id="KAI3669303.1"/>
    </source>
</evidence>
<dbReference type="Proteomes" id="UP001055879">
    <property type="component" value="Linkage Group LG16"/>
</dbReference>
<comment type="caution">
    <text evidence="1">The sequence shown here is derived from an EMBL/GenBank/DDBJ whole genome shotgun (WGS) entry which is preliminary data.</text>
</comment>
<protein>
    <submittedName>
        <fullName evidence="1">Uncharacterized protein</fullName>
    </submittedName>
</protein>
<keyword evidence="2" id="KW-1185">Reference proteome</keyword>